<dbReference type="GO" id="GO:0005737">
    <property type="term" value="C:cytoplasm"/>
    <property type="evidence" value="ECO:0007669"/>
    <property type="project" value="TreeGrafter"/>
</dbReference>
<dbReference type="Gene3D" id="3.90.190.10">
    <property type="entry name" value="Protein tyrosine phosphatase superfamily"/>
    <property type="match status" value="1"/>
</dbReference>
<protein>
    <submittedName>
        <fullName evidence="7">Dual specificity phosphatase catalytic domain-containing protein</fullName>
    </submittedName>
</protein>
<name>A0A8S9UUZ5_PHYIN</name>
<gene>
    <name evidence="7" type="ORF">GN958_ATG08783</name>
</gene>
<dbReference type="AlphaFoldDB" id="A0A8S9UUZ5"/>
<dbReference type="SMART" id="SM00404">
    <property type="entry name" value="PTPc_motif"/>
    <property type="match status" value="1"/>
</dbReference>
<accession>A0A8S9UUZ5</accession>
<keyword evidence="4" id="KW-0812">Transmembrane</keyword>
<dbReference type="InterPro" id="IPR016130">
    <property type="entry name" value="Tyr_Pase_AS"/>
</dbReference>
<evidence type="ECO:0000259" key="5">
    <source>
        <dbReference type="PROSITE" id="PS50054"/>
    </source>
</evidence>
<evidence type="ECO:0000256" key="3">
    <source>
        <dbReference type="SAM" id="MobiDB-lite"/>
    </source>
</evidence>
<reference evidence="7" key="1">
    <citation type="submission" date="2020-03" db="EMBL/GenBank/DDBJ databases">
        <title>Hybrid Assembly of Korean Phytophthora infestans isolates.</title>
        <authorList>
            <person name="Prokchorchik M."/>
            <person name="Lee Y."/>
            <person name="Seo J."/>
            <person name="Cho J.-H."/>
            <person name="Park Y.-E."/>
            <person name="Jang D.-C."/>
            <person name="Im J.-S."/>
            <person name="Choi J.-G."/>
            <person name="Park H.-J."/>
            <person name="Lee G.-B."/>
            <person name="Lee Y.-G."/>
            <person name="Hong S.-Y."/>
            <person name="Cho K."/>
            <person name="Sohn K.H."/>
        </authorList>
    </citation>
    <scope>NUCLEOTIDE SEQUENCE</scope>
    <source>
        <strain evidence="7">KR_2_A2</strain>
    </source>
</reference>
<dbReference type="PROSITE" id="PS50054">
    <property type="entry name" value="TYR_PHOSPHATASE_DUAL"/>
    <property type="match status" value="1"/>
</dbReference>
<dbReference type="EMBL" id="JAACNO010001218">
    <property type="protein sequence ID" value="KAF4142028.1"/>
    <property type="molecule type" value="Genomic_DNA"/>
</dbReference>
<dbReference type="PROSITE" id="PS50056">
    <property type="entry name" value="TYR_PHOSPHATASE_2"/>
    <property type="match status" value="1"/>
</dbReference>
<dbReference type="CDD" id="cd14498">
    <property type="entry name" value="DSP"/>
    <property type="match status" value="1"/>
</dbReference>
<organism evidence="7 8">
    <name type="scientific">Phytophthora infestans</name>
    <name type="common">Potato late blight agent</name>
    <name type="synonym">Botrytis infestans</name>
    <dbReference type="NCBI Taxonomy" id="4787"/>
    <lineage>
        <taxon>Eukaryota</taxon>
        <taxon>Sar</taxon>
        <taxon>Stramenopiles</taxon>
        <taxon>Oomycota</taxon>
        <taxon>Peronosporomycetes</taxon>
        <taxon>Peronosporales</taxon>
        <taxon>Peronosporaceae</taxon>
        <taxon>Phytophthora</taxon>
    </lineage>
</organism>
<feature type="region of interest" description="Disordered" evidence="3">
    <location>
        <begin position="1"/>
        <end position="22"/>
    </location>
</feature>
<keyword evidence="1" id="KW-0378">Hydrolase</keyword>
<keyword evidence="4" id="KW-0472">Membrane</keyword>
<evidence type="ECO:0000256" key="2">
    <source>
        <dbReference type="ARBA" id="ARBA00022912"/>
    </source>
</evidence>
<dbReference type="InterPro" id="IPR000340">
    <property type="entry name" value="Dual-sp_phosphatase_cat-dom"/>
</dbReference>
<feature type="transmembrane region" description="Helical" evidence="4">
    <location>
        <begin position="148"/>
        <end position="169"/>
    </location>
</feature>
<keyword evidence="2" id="KW-0904">Protein phosphatase</keyword>
<keyword evidence="4" id="KW-1133">Transmembrane helix</keyword>
<evidence type="ECO:0000259" key="6">
    <source>
        <dbReference type="PROSITE" id="PS50056"/>
    </source>
</evidence>
<dbReference type="Pfam" id="PF00782">
    <property type="entry name" value="DSPc"/>
    <property type="match status" value="1"/>
</dbReference>
<dbReference type="PANTHER" id="PTHR46377:SF1">
    <property type="entry name" value="DUAL SPECIFICITY PROTEIN PHOSPHATASE 19"/>
    <property type="match status" value="1"/>
</dbReference>
<dbReference type="InterPro" id="IPR000387">
    <property type="entry name" value="Tyr_Pase_dom"/>
</dbReference>
<dbReference type="PROSITE" id="PS00383">
    <property type="entry name" value="TYR_PHOSPHATASE_1"/>
    <property type="match status" value="1"/>
</dbReference>
<evidence type="ECO:0000256" key="4">
    <source>
        <dbReference type="SAM" id="Phobius"/>
    </source>
</evidence>
<dbReference type="InterPro" id="IPR020422">
    <property type="entry name" value="TYR_PHOSPHATASE_DUAL_dom"/>
</dbReference>
<feature type="compositionally biased region" description="Low complexity" evidence="3">
    <location>
        <begin position="1"/>
        <end position="14"/>
    </location>
</feature>
<sequence>METATTKASTAASAGSQGDQLANKTSCESTWTSFSDGITRKGTSSGFRKFREALMAKKFESHDNVPVAVGAVSGLFIGSYGAAINLEALRTSNITHILCVSPSLPLNFLEMFTYLQLQVADLNSVRISEYFDEAFSFIDRALASEGNVLVHCFMGISRSATIILAYLIVRRDFSLADALHELRRVRPRAQPNSGFYQELMALETKQQSSTISSCDSKRN</sequence>
<evidence type="ECO:0000313" key="7">
    <source>
        <dbReference type="EMBL" id="KAF4142028.1"/>
    </source>
</evidence>
<proteinExistence type="predicted"/>
<feature type="domain" description="Tyrosine specific protein phosphatases" evidence="6">
    <location>
        <begin position="128"/>
        <end position="187"/>
    </location>
</feature>
<evidence type="ECO:0000313" key="8">
    <source>
        <dbReference type="Proteomes" id="UP000704712"/>
    </source>
</evidence>
<dbReference type="InterPro" id="IPR029021">
    <property type="entry name" value="Prot-tyrosine_phosphatase-like"/>
</dbReference>
<dbReference type="InterPro" id="IPR003595">
    <property type="entry name" value="Tyr_Pase_cat"/>
</dbReference>
<dbReference type="SMART" id="SM00195">
    <property type="entry name" value="DSPc"/>
    <property type="match status" value="1"/>
</dbReference>
<dbReference type="SUPFAM" id="SSF52799">
    <property type="entry name" value="(Phosphotyrosine protein) phosphatases II"/>
    <property type="match status" value="1"/>
</dbReference>
<feature type="domain" description="Tyrosine-protein phosphatase" evidence="5">
    <location>
        <begin position="65"/>
        <end position="208"/>
    </location>
</feature>
<comment type="caution">
    <text evidence="7">The sequence shown here is derived from an EMBL/GenBank/DDBJ whole genome shotgun (WGS) entry which is preliminary data.</text>
</comment>
<dbReference type="GO" id="GO:0008579">
    <property type="term" value="F:JUN kinase phosphatase activity"/>
    <property type="evidence" value="ECO:0007669"/>
    <property type="project" value="TreeGrafter"/>
</dbReference>
<dbReference type="PANTHER" id="PTHR46377">
    <property type="entry name" value="DUAL SPECIFICITY PROTEIN PHOSPHATASE 19"/>
    <property type="match status" value="1"/>
</dbReference>
<dbReference type="Proteomes" id="UP000704712">
    <property type="component" value="Unassembled WGS sequence"/>
</dbReference>
<evidence type="ECO:0000256" key="1">
    <source>
        <dbReference type="ARBA" id="ARBA00022801"/>
    </source>
</evidence>